<dbReference type="Proteomes" id="UP000215453">
    <property type="component" value="Chromosome 21"/>
</dbReference>
<gene>
    <name evidence="2" type="ORF">ZT1A5_G12080</name>
</gene>
<feature type="region of interest" description="Disordered" evidence="1">
    <location>
        <begin position="59"/>
        <end position="88"/>
    </location>
</feature>
<reference evidence="2 3" key="1">
    <citation type="submission" date="2016-10" db="EMBL/GenBank/DDBJ databases">
        <authorList>
            <person name="Varghese N."/>
        </authorList>
    </citation>
    <scope>NUCLEOTIDE SEQUENCE [LARGE SCALE GENOMIC DNA]</scope>
</reference>
<protein>
    <submittedName>
        <fullName evidence="2">Uncharacterized protein</fullName>
    </submittedName>
</protein>
<name>A0A1Y6M1V0_ZYMTR</name>
<organism evidence="2 3">
    <name type="scientific">Zymoseptoria tritici ST99CH_1A5</name>
    <dbReference type="NCBI Taxonomy" id="1276529"/>
    <lineage>
        <taxon>Eukaryota</taxon>
        <taxon>Fungi</taxon>
        <taxon>Dikarya</taxon>
        <taxon>Ascomycota</taxon>
        <taxon>Pezizomycotina</taxon>
        <taxon>Dothideomycetes</taxon>
        <taxon>Dothideomycetidae</taxon>
        <taxon>Mycosphaerellales</taxon>
        <taxon>Mycosphaerellaceae</taxon>
        <taxon>Zymoseptoria</taxon>
    </lineage>
</organism>
<evidence type="ECO:0000313" key="3">
    <source>
        <dbReference type="Proteomes" id="UP000215453"/>
    </source>
</evidence>
<accession>A0A1Y6M1V0</accession>
<dbReference type="AlphaFoldDB" id="A0A1Y6M1V0"/>
<evidence type="ECO:0000256" key="1">
    <source>
        <dbReference type="SAM" id="MobiDB-lite"/>
    </source>
</evidence>
<proteinExistence type="predicted"/>
<evidence type="ECO:0000313" key="2">
    <source>
        <dbReference type="EMBL" id="SMY30625.1"/>
    </source>
</evidence>
<sequence>MPGRGLSDLVLVTSRRSDGSEAPTPPPSTPARTVDSRSISNTTLATSSYKVFIYRSTTDEFEPSSPHQPRIRQQHQPPRFAGRVNPGF</sequence>
<feature type="region of interest" description="Disordered" evidence="1">
    <location>
        <begin position="1"/>
        <end position="41"/>
    </location>
</feature>
<dbReference type="EMBL" id="LT882696">
    <property type="protein sequence ID" value="SMY30625.1"/>
    <property type="molecule type" value="Genomic_DNA"/>
</dbReference>